<dbReference type="InterPro" id="IPR052998">
    <property type="entry name" value="Hetero-Diels-Alderase-like"/>
</dbReference>
<dbReference type="Proteomes" id="UP000250266">
    <property type="component" value="Unassembled WGS sequence"/>
</dbReference>
<evidence type="ECO:0000256" key="1">
    <source>
        <dbReference type="SAM" id="SignalP"/>
    </source>
</evidence>
<evidence type="ECO:0000313" key="3">
    <source>
        <dbReference type="Proteomes" id="UP000250266"/>
    </source>
</evidence>
<dbReference type="AlphaFoldDB" id="A0A8E2JAD1"/>
<dbReference type="InterPro" id="IPR011042">
    <property type="entry name" value="6-blade_b-propeller_TolB-like"/>
</dbReference>
<organism evidence="2 3">
    <name type="scientific">Lepidopterella palustris CBS 459.81</name>
    <dbReference type="NCBI Taxonomy" id="1314670"/>
    <lineage>
        <taxon>Eukaryota</taxon>
        <taxon>Fungi</taxon>
        <taxon>Dikarya</taxon>
        <taxon>Ascomycota</taxon>
        <taxon>Pezizomycotina</taxon>
        <taxon>Dothideomycetes</taxon>
        <taxon>Pleosporomycetidae</taxon>
        <taxon>Mytilinidiales</taxon>
        <taxon>Argynnaceae</taxon>
        <taxon>Lepidopterella</taxon>
    </lineage>
</organism>
<dbReference type="Gene3D" id="2.120.10.30">
    <property type="entry name" value="TolB, C-terminal domain"/>
    <property type="match status" value="1"/>
</dbReference>
<feature type="signal peptide" evidence="1">
    <location>
        <begin position="1"/>
        <end position="25"/>
    </location>
</feature>
<accession>A0A8E2JAD1</accession>
<evidence type="ECO:0000313" key="2">
    <source>
        <dbReference type="EMBL" id="OCK75299.1"/>
    </source>
</evidence>
<feature type="chain" id="PRO_5034547792" evidence="1">
    <location>
        <begin position="26"/>
        <end position="217"/>
    </location>
</feature>
<gene>
    <name evidence="2" type="ORF">K432DRAFT_409142</name>
</gene>
<dbReference type="EMBL" id="KV745335">
    <property type="protein sequence ID" value="OCK75299.1"/>
    <property type="molecule type" value="Genomic_DNA"/>
</dbReference>
<protein>
    <submittedName>
        <fullName evidence="2">Uncharacterized protein</fullName>
    </submittedName>
</protein>
<reference evidence="2 3" key="1">
    <citation type="journal article" date="2016" name="Nat. Commun.">
        <title>Ectomycorrhizal ecology is imprinted in the genome of the dominant symbiotic fungus Cenococcum geophilum.</title>
        <authorList>
            <consortium name="DOE Joint Genome Institute"/>
            <person name="Peter M."/>
            <person name="Kohler A."/>
            <person name="Ohm R.A."/>
            <person name="Kuo A."/>
            <person name="Krutzmann J."/>
            <person name="Morin E."/>
            <person name="Arend M."/>
            <person name="Barry K.W."/>
            <person name="Binder M."/>
            <person name="Choi C."/>
            <person name="Clum A."/>
            <person name="Copeland A."/>
            <person name="Grisel N."/>
            <person name="Haridas S."/>
            <person name="Kipfer T."/>
            <person name="LaButti K."/>
            <person name="Lindquist E."/>
            <person name="Lipzen A."/>
            <person name="Maire R."/>
            <person name="Meier B."/>
            <person name="Mihaltcheva S."/>
            <person name="Molinier V."/>
            <person name="Murat C."/>
            <person name="Poggeler S."/>
            <person name="Quandt C.A."/>
            <person name="Sperisen C."/>
            <person name="Tritt A."/>
            <person name="Tisserant E."/>
            <person name="Crous P.W."/>
            <person name="Henrissat B."/>
            <person name="Nehls U."/>
            <person name="Egli S."/>
            <person name="Spatafora J.W."/>
            <person name="Grigoriev I.V."/>
            <person name="Martin F.M."/>
        </authorList>
    </citation>
    <scope>NUCLEOTIDE SEQUENCE [LARGE SCALE GENOMIC DNA]</scope>
    <source>
        <strain evidence="2 3">CBS 459.81</strain>
    </source>
</reference>
<keyword evidence="3" id="KW-1185">Reference proteome</keyword>
<sequence>MHFSTISTAIRTLLTFIILPSTVSSTAHPFITTYQFAKGTWVENIAVLSNGSLFVSLLDRPQLQLINPFADPPTTTLIHDFSPYLDLLDIAEISPYIFAVIAGSFSATTFTLRPHSFSVWKIDMRHSTSRASKIADITEALSLNGIARLNLHAVLISGSTAGNVLYLNTETGAYNITIDDATMKVVPSAMLPVDINGMKILDDSLPYTNSLGKTFYR</sequence>
<dbReference type="PANTHER" id="PTHR42060:SF1">
    <property type="entry name" value="NHL REPEAT-CONTAINING PROTEIN"/>
    <property type="match status" value="1"/>
</dbReference>
<dbReference type="PANTHER" id="PTHR42060">
    <property type="entry name" value="NHL REPEAT-CONTAINING PROTEIN-RELATED"/>
    <property type="match status" value="1"/>
</dbReference>
<dbReference type="OrthoDB" id="9977941at2759"/>
<name>A0A8E2JAD1_9PEZI</name>
<dbReference type="SUPFAM" id="SSF63829">
    <property type="entry name" value="Calcium-dependent phosphotriesterase"/>
    <property type="match status" value="1"/>
</dbReference>
<proteinExistence type="predicted"/>
<keyword evidence="1" id="KW-0732">Signal</keyword>